<dbReference type="AlphaFoldDB" id="G9YBV0"/>
<comment type="caution">
    <text evidence="1">The sequence shown here is derived from an EMBL/GenBank/DDBJ whole genome shotgun (WGS) entry which is preliminary data.</text>
</comment>
<name>G9YBV0_HAFAL</name>
<reference evidence="1 2" key="1">
    <citation type="submission" date="2011-08" db="EMBL/GenBank/DDBJ databases">
        <authorList>
            <person name="Weinstock G."/>
            <person name="Sodergren E."/>
            <person name="Clifton S."/>
            <person name="Fulton L."/>
            <person name="Fulton B."/>
            <person name="Courtney L."/>
            <person name="Fronick C."/>
            <person name="Harrison M."/>
            <person name="Strong C."/>
            <person name="Farmer C."/>
            <person name="Delahaunty K."/>
            <person name="Markovic C."/>
            <person name="Hall O."/>
            <person name="Minx P."/>
            <person name="Tomlinson C."/>
            <person name="Mitreva M."/>
            <person name="Hou S."/>
            <person name="Chen J."/>
            <person name="Wollam A."/>
            <person name="Pepin K.H."/>
            <person name="Johnson M."/>
            <person name="Bhonagiri V."/>
            <person name="Zhang X."/>
            <person name="Suruliraj S."/>
            <person name="Warren W."/>
            <person name="Chinwalla A."/>
            <person name="Mardis E.R."/>
            <person name="Wilson R.K."/>
        </authorList>
    </citation>
    <scope>NUCLEOTIDE SEQUENCE [LARGE SCALE GENOMIC DNA]</scope>
    <source>
        <strain evidence="1 2">ATCC 51873</strain>
    </source>
</reference>
<protein>
    <submittedName>
        <fullName evidence="1">Uncharacterized protein</fullName>
    </submittedName>
</protein>
<organism evidence="1 2">
    <name type="scientific">Hafnia alvei ATCC 51873</name>
    <dbReference type="NCBI Taxonomy" id="1002364"/>
    <lineage>
        <taxon>Bacteria</taxon>
        <taxon>Pseudomonadati</taxon>
        <taxon>Pseudomonadota</taxon>
        <taxon>Gammaproteobacteria</taxon>
        <taxon>Enterobacterales</taxon>
        <taxon>Hafniaceae</taxon>
        <taxon>Hafnia</taxon>
    </lineage>
</organism>
<dbReference type="Proteomes" id="UP000005959">
    <property type="component" value="Unassembled WGS sequence"/>
</dbReference>
<sequence>MPSLHSGLAAQTNAKEALLYPQKFHSLFFILINFIYLKERYIKLDVLSNIYVCFFIFYF</sequence>
<gene>
    <name evidence="1" type="ORF">HMPREF0454_03993</name>
</gene>
<evidence type="ECO:0000313" key="2">
    <source>
        <dbReference type="Proteomes" id="UP000005959"/>
    </source>
</evidence>
<dbReference type="EMBL" id="AGCI01000099">
    <property type="protein sequence ID" value="EHM38859.1"/>
    <property type="molecule type" value="Genomic_DNA"/>
</dbReference>
<proteinExistence type="predicted"/>
<evidence type="ECO:0000313" key="1">
    <source>
        <dbReference type="EMBL" id="EHM38859.1"/>
    </source>
</evidence>
<dbReference type="HOGENOM" id="CLU_2954093_0_0_6"/>
<accession>G9YBV0</accession>